<dbReference type="InterPro" id="IPR015943">
    <property type="entry name" value="WD40/YVTN_repeat-like_dom_sf"/>
</dbReference>
<comment type="caution">
    <text evidence="1">The sequence shown here is derived from an EMBL/GenBank/DDBJ whole genome shotgun (WGS) entry which is preliminary data.</text>
</comment>
<dbReference type="InterPro" id="IPR007788">
    <property type="entry name" value="QCT"/>
</dbReference>
<dbReference type="PROSITE" id="PS51257">
    <property type="entry name" value="PROKAR_LIPOPROTEIN"/>
    <property type="match status" value="1"/>
</dbReference>
<dbReference type="RefSeq" id="WP_237875214.1">
    <property type="nucleotide sequence ID" value="NZ_JAKLTR010000014.1"/>
</dbReference>
<gene>
    <name evidence="1" type="ORF">LZZ85_20425</name>
</gene>
<dbReference type="Proteomes" id="UP001165367">
    <property type="component" value="Unassembled WGS sequence"/>
</dbReference>
<dbReference type="EMBL" id="JAKLTR010000014">
    <property type="protein sequence ID" value="MCG2616676.1"/>
    <property type="molecule type" value="Genomic_DNA"/>
</dbReference>
<reference evidence="1" key="1">
    <citation type="submission" date="2022-01" db="EMBL/GenBank/DDBJ databases">
        <authorList>
            <person name="Jo J.-H."/>
            <person name="Im W.-T."/>
        </authorList>
    </citation>
    <scope>NUCLEOTIDE SEQUENCE</scope>
    <source>
        <strain evidence="1">NA20</strain>
    </source>
</reference>
<sequence>MKKEVVLIALGFAFLMGCNGNTDEPVQETTPPIPLINYSVKRTYLHDTTSFTEGLLFHEGALYESTGAQPDLLSTRSLFGELSLKTGRIDVKAELDRDKYFGEGIVFFGDKVYQLTYTTQKGFIYDARTFKPIREFSFPNKEGWGMTTDSTYLIMSDGTNQLTYYYPDSFVMKQTVPVSYAQNPVDRLNELEYINGFIYANVYTTSTIVKIDPATGVIVGRIDLSSLFNEVKQMYPGALEMNGIAYNPSSGTVFITGKMWPVIYEISFPI</sequence>
<name>A0ABS9KWI0_9BACT</name>
<accession>A0ABS9KWI0</accession>
<evidence type="ECO:0000313" key="1">
    <source>
        <dbReference type="EMBL" id="MCG2616676.1"/>
    </source>
</evidence>
<proteinExistence type="predicted"/>
<dbReference type="Gene3D" id="2.130.10.10">
    <property type="entry name" value="YVTN repeat-like/Quinoprotein amine dehydrogenase"/>
    <property type="match status" value="1"/>
</dbReference>
<dbReference type="PANTHER" id="PTHR31270">
    <property type="entry name" value="GLUTAMINYL-PEPTIDE CYCLOTRANSFERASE"/>
    <property type="match status" value="1"/>
</dbReference>
<dbReference type="Pfam" id="PF05096">
    <property type="entry name" value="Glu_cyclase_2"/>
    <property type="match status" value="1"/>
</dbReference>
<keyword evidence="2" id="KW-1185">Reference proteome</keyword>
<dbReference type="SUPFAM" id="SSF63825">
    <property type="entry name" value="YWTD domain"/>
    <property type="match status" value="1"/>
</dbReference>
<protein>
    <submittedName>
        <fullName evidence="1">Glutaminyl-peptide cyclotransferase</fullName>
    </submittedName>
</protein>
<evidence type="ECO:0000313" key="2">
    <source>
        <dbReference type="Proteomes" id="UP001165367"/>
    </source>
</evidence>
<organism evidence="1 2">
    <name type="scientific">Terrimonas ginsenosidimutans</name>
    <dbReference type="NCBI Taxonomy" id="2908004"/>
    <lineage>
        <taxon>Bacteria</taxon>
        <taxon>Pseudomonadati</taxon>
        <taxon>Bacteroidota</taxon>
        <taxon>Chitinophagia</taxon>
        <taxon>Chitinophagales</taxon>
        <taxon>Chitinophagaceae</taxon>
        <taxon>Terrimonas</taxon>
    </lineage>
</organism>
<dbReference type="PANTHER" id="PTHR31270:SF1">
    <property type="entry name" value="GLUTAMINYL-PEPTIDE CYCLOTRANSFERASE"/>
    <property type="match status" value="1"/>
</dbReference>